<dbReference type="InterPro" id="IPR018958">
    <property type="entry name" value="Knr4/Smi1-like_dom"/>
</dbReference>
<dbReference type="Pfam" id="PF09346">
    <property type="entry name" value="SMI1_KNR4"/>
    <property type="match status" value="1"/>
</dbReference>
<dbReference type="RefSeq" id="WP_273896748.1">
    <property type="nucleotide sequence ID" value="NZ_JAMDGS010000001.1"/>
</dbReference>
<dbReference type="InterPro" id="IPR051873">
    <property type="entry name" value="KNR4/SMI1_regulator"/>
</dbReference>
<dbReference type="EMBL" id="JAMDGS010000001">
    <property type="protein sequence ID" value="MDD1123053.1"/>
    <property type="molecule type" value="Genomic_DNA"/>
</dbReference>
<protein>
    <submittedName>
        <fullName evidence="2">SMI1/KNR4 family protein</fullName>
    </submittedName>
</protein>
<gene>
    <name evidence="2" type="ORF">M5G18_00485</name>
</gene>
<evidence type="ECO:0000313" key="2">
    <source>
        <dbReference type="EMBL" id="MDD1123053.1"/>
    </source>
</evidence>
<keyword evidence="3" id="KW-1185">Reference proteome</keyword>
<dbReference type="SMART" id="SM00860">
    <property type="entry name" value="SMI1_KNR4"/>
    <property type="match status" value="1"/>
</dbReference>
<accession>A0ABT5PGW7</accession>
<name>A0ABT5PGW7_9PSED</name>
<dbReference type="SUPFAM" id="SSF160631">
    <property type="entry name" value="SMI1/KNR4-like"/>
    <property type="match status" value="1"/>
</dbReference>
<dbReference type="InterPro" id="IPR037883">
    <property type="entry name" value="Knr4/Smi1-like_sf"/>
</dbReference>
<proteinExistence type="predicted"/>
<dbReference type="PANTHER" id="PTHR47432">
    <property type="entry name" value="CELL WALL ASSEMBLY REGULATOR SMI1"/>
    <property type="match status" value="1"/>
</dbReference>
<sequence length="251" mass="27832">MGKIDCRKPLWLNLHHTFHKSPTYVSVQAFHAGKASMKAVTERLEKWLEANIPETLEDLAPGCSDAAIAEFESIVGKPFPESLKQLYKWRDGQRGAANSGPFYGLEFLSLAKARDNWESWKSIIDGWSPEEMTEASAFCTSATPDAVQKLYASKYWIPFAYDYGGNHLGVDLDPGALGTVGQVINFGSDEDDKYVVATSVAAFMEWLVDQLESGNFMIEEEDDGSRSLNTKTPEMFHFLDAVPVLFGAQSA</sequence>
<evidence type="ECO:0000259" key="1">
    <source>
        <dbReference type="SMART" id="SM00860"/>
    </source>
</evidence>
<comment type="caution">
    <text evidence="2">The sequence shown here is derived from an EMBL/GenBank/DDBJ whole genome shotgun (WGS) entry which is preliminary data.</text>
</comment>
<dbReference type="PANTHER" id="PTHR47432:SF1">
    <property type="entry name" value="CELL WALL ASSEMBLY REGULATOR SMI1"/>
    <property type="match status" value="1"/>
</dbReference>
<feature type="domain" description="Knr4/Smi1-like" evidence="1">
    <location>
        <begin position="62"/>
        <end position="209"/>
    </location>
</feature>
<evidence type="ECO:0000313" key="3">
    <source>
        <dbReference type="Proteomes" id="UP001150531"/>
    </source>
</evidence>
<organism evidence="2 3">
    <name type="scientific">Pseudomonas aphyarum</name>
    <dbReference type="NCBI Taxonomy" id="2942629"/>
    <lineage>
        <taxon>Bacteria</taxon>
        <taxon>Pseudomonadati</taxon>
        <taxon>Pseudomonadota</taxon>
        <taxon>Gammaproteobacteria</taxon>
        <taxon>Pseudomonadales</taxon>
        <taxon>Pseudomonadaceae</taxon>
        <taxon>Pseudomonas</taxon>
    </lineage>
</organism>
<dbReference type="Proteomes" id="UP001150531">
    <property type="component" value="Unassembled WGS sequence"/>
</dbReference>
<dbReference type="Gene3D" id="3.40.1580.10">
    <property type="entry name" value="SMI1/KNR4-like"/>
    <property type="match status" value="1"/>
</dbReference>
<reference evidence="2" key="1">
    <citation type="submission" date="2022-05" db="EMBL/GenBank/DDBJ databases">
        <title>Novel Pseudomonas spp. Isolated from a Rainbow Trout Aquaculture Facility.</title>
        <authorList>
            <person name="Testerman T."/>
            <person name="Graf J."/>
        </authorList>
    </citation>
    <scope>NUCLEOTIDE SEQUENCE</scope>
    <source>
        <strain evidence="2">ID386</strain>
    </source>
</reference>